<dbReference type="InterPro" id="IPR029044">
    <property type="entry name" value="Nucleotide-diphossugar_trans"/>
</dbReference>
<dbReference type="PANTHER" id="PTHR43685">
    <property type="entry name" value="GLYCOSYLTRANSFERASE"/>
    <property type="match status" value="1"/>
</dbReference>
<dbReference type="InterPro" id="IPR050834">
    <property type="entry name" value="Glycosyltransf_2"/>
</dbReference>
<reference evidence="3 4" key="1">
    <citation type="journal article" date="2016" name="Nat. Commun.">
        <title>Thousands of microbial genomes shed light on interconnected biogeochemical processes in an aquifer system.</title>
        <authorList>
            <person name="Anantharaman K."/>
            <person name="Brown C.T."/>
            <person name="Hug L.A."/>
            <person name="Sharon I."/>
            <person name="Castelle C.J."/>
            <person name="Probst A.J."/>
            <person name="Thomas B.C."/>
            <person name="Singh A."/>
            <person name="Wilkins M.J."/>
            <person name="Karaoz U."/>
            <person name="Brodie E.L."/>
            <person name="Williams K.H."/>
            <person name="Hubbard S.S."/>
            <person name="Banfield J.F."/>
        </authorList>
    </citation>
    <scope>NUCLEOTIDE SEQUENCE [LARGE SCALE GENOMIC DNA]</scope>
</reference>
<evidence type="ECO:0000259" key="1">
    <source>
        <dbReference type="Pfam" id="PF00535"/>
    </source>
</evidence>
<dbReference type="STRING" id="1802060.A2957_00335"/>
<dbReference type="InterPro" id="IPR001173">
    <property type="entry name" value="Glyco_trans_2-like"/>
</dbReference>
<dbReference type="InterPro" id="IPR055259">
    <property type="entry name" value="YkvP/CgeB_Glyco_trans-like"/>
</dbReference>
<name>A0A1F7IK33_9BACT</name>
<dbReference type="PANTHER" id="PTHR43685:SF2">
    <property type="entry name" value="GLYCOSYLTRANSFERASE 2-LIKE DOMAIN-CONTAINING PROTEIN"/>
    <property type="match status" value="1"/>
</dbReference>
<dbReference type="SUPFAM" id="SSF53756">
    <property type="entry name" value="UDP-Glycosyltransferase/glycogen phosphorylase"/>
    <property type="match status" value="1"/>
</dbReference>
<dbReference type="AlphaFoldDB" id="A0A1F7IK33"/>
<evidence type="ECO:0000259" key="2">
    <source>
        <dbReference type="Pfam" id="PF13524"/>
    </source>
</evidence>
<comment type="caution">
    <text evidence="3">The sequence shown here is derived from an EMBL/GenBank/DDBJ whole genome shotgun (WGS) entry which is preliminary data.</text>
</comment>
<feature type="domain" description="Spore protein YkvP/CgeB glycosyl transferase-like" evidence="2">
    <location>
        <begin position="661"/>
        <end position="762"/>
    </location>
</feature>
<dbReference type="EMBL" id="MGAK01000032">
    <property type="protein sequence ID" value="OGK43718.1"/>
    <property type="molecule type" value="Genomic_DNA"/>
</dbReference>
<dbReference type="Pfam" id="PF00535">
    <property type="entry name" value="Glycos_transf_2"/>
    <property type="match status" value="1"/>
</dbReference>
<evidence type="ECO:0000313" key="3">
    <source>
        <dbReference type="EMBL" id="OGK43718.1"/>
    </source>
</evidence>
<proteinExistence type="predicted"/>
<dbReference type="Proteomes" id="UP000179072">
    <property type="component" value="Unassembled WGS sequence"/>
</dbReference>
<gene>
    <name evidence="3" type="ORF">A2957_00335</name>
</gene>
<dbReference type="Gene3D" id="3.90.550.10">
    <property type="entry name" value="Spore Coat Polysaccharide Biosynthesis Protein SpsA, Chain A"/>
    <property type="match status" value="1"/>
</dbReference>
<sequence length="772" mass="91512">MYIMRNQFNSPEIEKLEKENALLNEKLVRLLHAKGQLEYVQDLVVTSKGFRYWQNANKIKRFLKRFFYAFPMTPRIVKLGLVRRFIHFNSSVDETSLYKKYDKTSNKGLPLVSIVSAYYKKKKEISYFLEALKEQDYRGKIEIIFVDDASPDATHTIIKNFLKMVKAEKNTLIKNISIIRNKKNLGNCLSRNLAIKEARGEIIVIIDSDCLTNKRYISSIVAAHLYNDCDVVIGPLNIETASRSPKESLDYYEKHSERILTDAQIQDSINKNSFLNCITRNFSIRKSFIAEHYGKELFFDPDFSYSMSDKKSGFGWEDVEMAYRLYKRGARIKFIKYAYTIHISHPSATGKDEEKPYRSLLNFRRLYEKHPELLYVTRRWTLDTYGKILNWAKSYRLKENDDKKFLDNRFQKYIPAPFYIKSSRKLRILTHKWHCSHQYELYKLPYEFNLVTNDERNHTNIWEYNRRPLSENAKMVPIEDINEASYDFAIAHFDENILAYKHTNNVLGSDWGAMFRWFIKNVNIPKIVICHGTPQFYGQYDFRHKRENINTKVIESSRKQLVDYLRDTLVIVNSYQAQREWRFNHSKVIWQGFDPTEFPPALYQKGILTLGKMMEERPHYRGYYLFNKVFNNKRTLDAERLLVPEPDILYDRQGNEYAYSKYQNYINAIRQHSIYFNPTLRSPMPRSRGEAMMCGLATVSAKNHDVELFIKNGENGFYADEPDELREYLAYLRNHPEQTKKIGMAGRMTAMDLFNHDRYLQAWEDTITKLLS</sequence>
<dbReference type="SUPFAM" id="SSF53448">
    <property type="entry name" value="Nucleotide-diphospho-sugar transferases"/>
    <property type="match status" value="1"/>
</dbReference>
<dbReference type="Pfam" id="PF13524">
    <property type="entry name" value="Glyco_trans_1_2"/>
    <property type="match status" value="1"/>
</dbReference>
<feature type="domain" description="Glycosyltransferase 2-like" evidence="1">
    <location>
        <begin position="113"/>
        <end position="251"/>
    </location>
</feature>
<protein>
    <submittedName>
        <fullName evidence="3">Uncharacterized protein</fullName>
    </submittedName>
</protein>
<accession>A0A1F7IK33</accession>
<dbReference type="Gene3D" id="3.40.50.2000">
    <property type="entry name" value="Glycogen Phosphorylase B"/>
    <property type="match status" value="1"/>
</dbReference>
<evidence type="ECO:0000313" key="4">
    <source>
        <dbReference type="Proteomes" id="UP000179072"/>
    </source>
</evidence>
<organism evidence="3 4">
    <name type="scientific">Candidatus Roizmanbacteria bacterium RIFCSPLOWO2_01_FULL_38_11</name>
    <dbReference type="NCBI Taxonomy" id="1802060"/>
    <lineage>
        <taxon>Bacteria</taxon>
        <taxon>Candidatus Roizmaniibacteriota</taxon>
    </lineage>
</organism>